<dbReference type="Proteomes" id="UP001597262">
    <property type="component" value="Unassembled WGS sequence"/>
</dbReference>
<keyword evidence="2" id="KW-0808">Transferase</keyword>
<dbReference type="PANTHER" id="PTHR43415:SF3">
    <property type="entry name" value="GNAT-FAMILY ACETYLTRANSFERASE"/>
    <property type="match status" value="1"/>
</dbReference>
<evidence type="ECO:0000313" key="2">
    <source>
        <dbReference type="EMBL" id="MFD1178977.1"/>
    </source>
</evidence>
<sequence>MNEQRKVNILYGKQIYLRPAVPNDLDDYYTYLCDAEVGKFTGTQQTFTKEGTVRWLEKISTPDDSRVDLMIITKDTDQLVGEVVLNDIDPVNRSANIRIGITGGENRGKGYGSEALLLMLWHAFEKLHLHRVELGVFAFNKRAVHVYEKLGFNREGVQRDLLFLNQEYHDSILMSMLEHEYREKYMVESK</sequence>
<dbReference type="SUPFAM" id="SSF55729">
    <property type="entry name" value="Acyl-CoA N-acyltransferases (Nat)"/>
    <property type="match status" value="1"/>
</dbReference>
<reference evidence="3" key="1">
    <citation type="journal article" date="2019" name="Int. J. Syst. Evol. Microbiol.">
        <title>The Global Catalogue of Microorganisms (GCM) 10K type strain sequencing project: providing services to taxonomists for standard genome sequencing and annotation.</title>
        <authorList>
            <consortium name="The Broad Institute Genomics Platform"/>
            <consortium name="The Broad Institute Genome Sequencing Center for Infectious Disease"/>
            <person name="Wu L."/>
            <person name="Ma J."/>
        </authorList>
    </citation>
    <scope>NUCLEOTIDE SEQUENCE [LARGE SCALE GENOMIC DNA]</scope>
    <source>
        <strain evidence="3">CCUG 59189</strain>
    </source>
</reference>
<evidence type="ECO:0000313" key="3">
    <source>
        <dbReference type="Proteomes" id="UP001597262"/>
    </source>
</evidence>
<dbReference type="InterPro" id="IPR000182">
    <property type="entry name" value="GNAT_dom"/>
</dbReference>
<keyword evidence="3" id="KW-1185">Reference proteome</keyword>
<dbReference type="GO" id="GO:0016746">
    <property type="term" value="F:acyltransferase activity"/>
    <property type="evidence" value="ECO:0007669"/>
    <property type="project" value="UniProtKB-KW"/>
</dbReference>
<comment type="caution">
    <text evidence="2">The sequence shown here is derived from an EMBL/GenBank/DDBJ whole genome shotgun (WGS) entry which is preliminary data.</text>
</comment>
<evidence type="ECO:0000259" key="1">
    <source>
        <dbReference type="PROSITE" id="PS51186"/>
    </source>
</evidence>
<proteinExistence type="predicted"/>
<dbReference type="RefSeq" id="WP_379321406.1">
    <property type="nucleotide sequence ID" value="NZ_JBHTLM010000023.1"/>
</dbReference>
<dbReference type="Gene3D" id="3.40.630.30">
    <property type="match status" value="1"/>
</dbReference>
<accession>A0ABW3S416</accession>
<dbReference type="PANTHER" id="PTHR43415">
    <property type="entry name" value="SPERMIDINE N(1)-ACETYLTRANSFERASE"/>
    <property type="match status" value="1"/>
</dbReference>
<feature type="domain" description="N-acetyltransferase" evidence="1">
    <location>
        <begin position="15"/>
        <end position="179"/>
    </location>
</feature>
<organism evidence="2 3">
    <name type="scientific">Paenibacillus puldeungensis</name>
    <dbReference type="NCBI Taxonomy" id="696536"/>
    <lineage>
        <taxon>Bacteria</taxon>
        <taxon>Bacillati</taxon>
        <taxon>Bacillota</taxon>
        <taxon>Bacilli</taxon>
        <taxon>Bacillales</taxon>
        <taxon>Paenibacillaceae</taxon>
        <taxon>Paenibacillus</taxon>
    </lineage>
</organism>
<gene>
    <name evidence="2" type="ORF">ACFQ3W_22110</name>
</gene>
<keyword evidence="2" id="KW-0012">Acyltransferase</keyword>
<dbReference type="EC" id="2.3.-.-" evidence="2"/>
<name>A0ABW3S416_9BACL</name>
<dbReference type="Pfam" id="PF13302">
    <property type="entry name" value="Acetyltransf_3"/>
    <property type="match status" value="1"/>
</dbReference>
<protein>
    <submittedName>
        <fullName evidence="2">GNAT family N-acetyltransferase</fullName>
        <ecNumber evidence="2">2.3.-.-</ecNumber>
    </submittedName>
</protein>
<dbReference type="EMBL" id="JBHTLM010000023">
    <property type="protein sequence ID" value="MFD1178977.1"/>
    <property type="molecule type" value="Genomic_DNA"/>
</dbReference>
<dbReference type="InterPro" id="IPR016181">
    <property type="entry name" value="Acyl_CoA_acyltransferase"/>
</dbReference>
<dbReference type="PROSITE" id="PS51186">
    <property type="entry name" value="GNAT"/>
    <property type="match status" value="1"/>
</dbReference>